<evidence type="ECO:0000313" key="1">
    <source>
        <dbReference type="EMBL" id="KAF4625599.1"/>
    </source>
</evidence>
<dbReference type="EMBL" id="JAAMPI010001337">
    <property type="protein sequence ID" value="KAF4625599.1"/>
    <property type="molecule type" value="Genomic_DNA"/>
</dbReference>
<comment type="caution">
    <text evidence="1">The sequence shown here is derived from an EMBL/GenBank/DDBJ whole genome shotgun (WGS) entry which is preliminary data.</text>
</comment>
<name>A0A8H4RB99_9HELO</name>
<gene>
    <name evidence="1" type="ORF">G7Y89_g12566</name>
</gene>
<sequence length="256" mass="29270">MLLGAARKRTEKPLKSREANYSTLHGLGKIIITAFRFVMDGYLMPYLKSITRVLFDRDTELRWSQYTNNCQSFCDAKIQQPVFSTVFPPITQLYSLRADRSIALLDYVLSFRTNPQLGDALKSSCLSIGPLSAFLKLLHRQTNLLEYQETHGRRKADDTPLCAQISAWRCHDQDCDLADHIWTNPAKFVSIIQFHLMLDNSHYLQTSTNEEENPVPLDEVQWVKNRPAILQVNDSFATTAAGIARAFQNRLKNDDS</sequence>
<dbReference type="Proteomes" id="UP000566819">
    <property type="component" value="Unassembled WGS sequence"/>
</dbReference>
<accession>A0A8H4RB99</accession>
<proteinExistence type="predicted"/>
<protein>
    <submittedName>
        <fullName evidence="1">Uncharacterized protein</fullName>
    </submittedName>
</protein>
<dbReference type="OrthoDB" id="4455544at2759"/>
<reference evidence="1 2" key="1">
    <citation type="submission" date="2020-03" db="EMBL/GenBank/DDBJ databases">
        <title>Draft Genome Sequence of Cudoniella acicularis.</title>
        <authorList>
            <person name="Buettner E."/>
            <person name="Kellner H."/>
        </authorList>
    </citation>
    <scope>NUCLEOTIDE SEQUENCE [LARGE SCALE GENOMIC DNA]</scope>
    <source>
        <strain evidence="1 2">DSM 108380</strain>
    </source>
</reference>
<keyword evidence="2" id="KW-1185">Reference proteome</keyword>
<organism evidence="1 2">
    <name type="scientific">Cudoniella acicularis</name>
    <dbReference type="NCBI Taxonomy" id="354080"/>
    <lineage>
        <taxon>Eukaryota</taxon>
        <taxon>Fungi</taxon>
        <taxon>Dikarya</taxon>
        <taxon>Ascomycota</taxon>
        <taxon>Pezizomycotina</taxon>
        <taxon>Leotiomycetes</taxon>
        <taxon>Helotiales</taxon>
        <taxon>Tricladiaceae</taxon>
        <taxon>Cudoniella</taxon>
    </lineage>
</organism>
<dbReference type="AlphaFoldDB" id="A0A8H4RB99"/>
<evidence type="ECO:0000313" key="2">
    <source>
        <dbReference type="Proteomes" id="UP000566819"/>
    </source>
</evidence>